<protein>
    <submittedName>
        <fullName evidence="1">Uncharacterized protein</fullName>
    </submittedName>
</protein>
<evidence type="ECO:0000313" key="2">
    <source>
        <dbReference type="Proteomes" id="UP001438707"/>
    </source>
</evidence>
<keyword evidence="2" id="KW-1185">Reference proteome</keyword>
<dbReference type="AlphaFoldDB" id="A0AAW1PR10"/>
<comment type="caution">
    <text evidence="1">The sequence shown here is derived from an EMBL/GenBank/DDBJ whole genome shotgun (WGS) entry which is preliminary data.</text>
</comment>
<dbReference type="EMBL" id="JALJOS010000091">
    <property type="protein sequence ID" value="KAK9816116.1"/>
    <property type="molecule type" value="Genomic_DNA"/>
</dbReference>
<gene>
    <name evidence="1" type="ORF">WJX74_004963</name>
</gene>
<name>A0AAW1PR10_9CHLO</name>
<dbReference type="Proteomes" id="UP001438707">
    <property type="component" value="Unassembled WGS sequence"/>
</dbReference>
<organism evidence="1 2">
    <name type="scientific">Apatococcus lobatus</name>
    <dbReference type="NCBI Taxonomy" id="904363"/>
    <lineage>
        <taxon>Eukaryota</taxon>
        <taxon>Viridiplantae</taxon>
        <taxon>Chlorophyta</taxon>
        <taxon>core chlorophytes</taxon>
        <taxon>Trebouxiophyceae</taxon>
        <taxon>Chlorellales</taxon>
        <taxon>Chlorellaceae</taxon>
        <taxon>Apatococcus</taxon>
    </lineage>
</organism>
<reference evidence="1 2" key="1">
    <citation type="journal article" date="2024" name="Nat. Commun.">
        <title>Phylogenomics reveals the evolutionary origins of lichenization in chlorophyte algae.</title>
        <authorList>
            <person name="Puginier C."/>
            <person name="Libourel C."/>
            <person name="Otte J."/>
            <person name="Skaloud P."/>
            <person name="Haon M."/>
            <person name="Grisel S."/>
            <person name="Petersen M."/>
            <person name="Berrin J.G."/>
            <person name="Delaux P.M."/>
            <person name="Dal Grande F."/>
            <person name="Keller J."/>
        </authorList>
    </citation>
    <scope>NUCLEOTIDE SEQUENCE [LARGE SCALE GENOMIC DNA]</scope>
    <source>
        <strain evidence="1 2">SAG 2145</strain>
    </source>
</reference>
<evidence type="ECO:0000313" key="1">
    <source>
        <dbReference type="EMBL" id="KAK9816116.1"/>
    </source>
</evidence>
<proteinExistence type="predicted"/>
<accession>A0AAW1PR10</accession>
<sequence length="265" mass="28043">MQGPPINPFSPDHRGLFTLSAIWHFDPEQDRRSTCRLAATVTEAHRVPREPATERPAREGQRPGRIREVRALCDMRAGRKWTPTARAQPTAGSAEGFVRYTLPSAAPDPSGLLQCDSDGTFRWVTPAGVPLGESRHFTGSMTGVCAGPDTEVRMSRVTGNRSSILVSVPAADPTGAYAEATVRAYGTGIPGVTAVRATCGLLYSGGTWSVGDTSFIGDHQDDLVEMRFAVDTLLGGIGGVTMIVSGVPGLRVDADVAVYCAPSST</sequence>